<keyword evidence="3 9" id="KW-0436">Ligase</keyword>
<dbReference type="RefSeq" id="WP_007469281.1">
    <property type="nucleotide sequence ID" value="NZ_KI391953.1"/>
</dbReference>
<dbReference type="InterPro" id="IPR014729">
    <property type="entry name" value="Rossmann-like_a/b/a_fold"/>
</dbReference>
<dbReference type="eggNOG" id="COG0495">
    <property type="taxonomic scope" value="Bacteria"/>
</dbReference>
<dbReference type="Pfam" id="PF08264">
    <property type="entry name" value="Anticodon_1"/>
    <property type="match status" value="1"/>
</dbReference>
<dbReference type="CDD" id="cd07958">
    <property type="entry name" value="Anticodon_Ia_Leu_BEm"/>
    <property type="match status" value="1"/>
</dbReference>
<evidence type="ECO:0000256" key="8">
    <source>
        <dbReference type="ARBA" id="ARBA00047469"/>
    </source>
</evidence>
<dbReference type="HOGENOM" id="CLU_004427_0_0_11"/>
<proteinExistence type="inferred from homology"/>
<protein>
    <recommendedName>
        <fullName evidence="9">Leucine--tRNA ligase</fullName>
        <ecNumber evidence="9">6.1.1.4</ecNumber>
    </recommendedName>
    <alternativeName>
        <fullName evidence="9">Leucyl-tRNA synthetase</fullName>
        <shortName evidence="9">LeuRS</shortName>
    </alternativeName>
</protein>
<evidence type="ECO:0000259" key="11">
    <source>
        <dbReference type="Pfam" id="PF08264"/>
    </source>
</evidence>
<evidence type="ECO:0000256" key="7">
    <source>
        <dbReference type="ARBA" id="ARBA00023146"/>
    </source>
</evidence>
<dbReference type="Gene3D" id="1.10.730.10">
    <property type="entry name" value="Isoleucyl-tRNA Synthetase, Domain 1"/>
    <property type="match status" value="2"/>
</dbReference>
<dbReference type="FunFam" id="1.10.730.10:FF:000011">
    <property type="entry name" value="Leucine--tRNA ligase chloroplastic/mitochondrial"/>
    <property type="match status" value="1"/>
</dbReference>
<sequence length="947" mass="105250">MTEPVATRYDNAAAGRIEAFWQAEWERLGAFRADNPVGGLEGPGAAREPFFVMDMFPYPSGDGLHVGHPLGFIATDVLARFQRMAGKNVLHTMGFDSFGLPTEIYAVQTGIHPATVTERNIGRFLAQIRRLGLGHDERRRFATSDPDYYRWTQWIFLKIYNAWYDRDQKRARPVAELEAEFASGARSAPDGRAWEALTKAEQRALVDSYRLVGRHESVVNWCPGLGTVLSNEEVTDEGRSERGNFPVFRKNLRQWTMRITEYADRLVDDLDRLDWPEKVKSMQRNWIGRSTGAVVAFQAGEQTLEVFTTRPDTLYGVTYMVAAPESELVDALVPDQWPAGTSPQWTGGAETPAEAVAAYRAKVANRGERERQEGKTKTGVFTGAFAVNPITGGRIPVFVADYVLAGYGTGVVMAVPGHDQRDWEFAKAFGLPVAEVVSGGDVEAGAHTGDGKLVNSGDWDGLSPSEAKEVAAQELERRGVGRKQLQYKLRDWLFARQRYWGEPFPLVADEADQVFPLGDAELPVLLPEIEDFRPIVFEPDDADSRPSAPLKKAGAWLTVEFDFGDGLKPYTRETDVMPNWAGSCWYYLRYLDPKNEETFCDPANERYWIGPKPQRHGPADPGGVDLYVGGTEHAVLHLLYARFWHKVLHDLGEVSSAEPFRRLFNQGYIQAASYTDSRGAYVPAAEVEESGGQFFWRGEPVKREFGKMGKSLKNSVTPDEICAEYGADTLRVYEMAMGPLDQSKDWSTKDIVGAQRFLARVWRLVVGDDEAAENAGAPRVAEADPDAETLRILHRTIAQVGEEYPALKFNLAVAKLIEYTNHLTKRYLSDQQSPEGVPRAAVEPLVVMLAPLAPHLAEELWRRLGHQELLVRQPFPVADPKLLVDDEVKLPVQVAGKVRATVVVAADAAEDAIRAAALADPKIVEQLAGKEPKRVIVVPGKMVSIVL</sequence>
<evidence type="ECO:0000313" key="15">
    <source>
        <dbReference type="Proteomes" id="UP000004816"/>
    </source>
</evidence>
<keyword evidence="15" id="KW-1185">Reference proteome</keyword>
<evidence type="ECO:0000259" key="13">
    <source>
        <dbReference type="Pfam" id="PF13603"/>
    </source>
</evidence>
<name>E5XQ66_SEGRC</name>
<keyword evidence="5 9" id="KW-0067">ATP-binding</keyword>
<dbReference type="FunFam" id="3.40.50.620:FF:000060">
    <property type="entry name" value="Leucine--tRNA ligase"/>
    <property type="match status" value="1"/>
</dbReference>
<dbReference type="SUPFAM" id="SSF47323">
    <property type="entry name" value="Anticodon-binding domain of a subclass of class I aminoacyl-tRNA synthetases"/>
    <property type="match status" value="1"/>
</dbReference>
<dbReference type="PANTHER" id="PTHR43740:SF2">
    <property type="entry name" value="LEUCINE--TRNA LIGASE, MITOCHONDRIAL"/>
    <property type="match status" value="1"/>
</dbReference>
<keyword evidence="2 9" id="KW-0963">Cytoplasm</keyword>
<comment type="similarity">
    <text evidence="1 9 10">Belongs to the class-I aminoacyl-tRNA synthetase family.</text>
</comment>
<dbReference type="InterPro" id="IPR001412">
    <property type="entry name" value="aa-tRNA-synth_I_CS"/>
</dbReference>
<evidence type="ECO:0000256" key="3">
    <source>
        <dbReference type="ARBA" id="ARBA00022598"/>
    </source>
</evidence>
<dbReference type="InterPro" id="IPR025709">
    <property type="entry name" value="Leu_tRNA-synth_edit"/>
</dbReference>
<comment type="caution">
    <text evidence="14">The sequence shown here is derived from an EMBL/GenBank/DDBJ whole genome shotgun (WGS) entry which is preliminary data.</text>
</comment>
<accession>E5XQ66</accession>
<evidence type="ECO:0000313" key="14">
    <source>
        <dbReference type="EMBL" id="EFV13499.1"/>
    </source>
</evidence>
<dbReference type="Proteomes" id="UP000004816">
    <property type="component" value="Unassembled WGS sequence"/>
</dbReference>
<evidence type="ECO:0000259" key="12">
    <source>
        <dbReference type="Pfam" id="PF09334"/>
    </source>
</evidence>
<dbReference type="InterPro" id="IPR009008">
    <property type="entry name" value="Val/Leu/Ile-tRNA-synth_edit"/>
</dbReference>
<dbReference type="GO" id="GO:0005524">
    <property type="term" value="F:ATP binding"/>
    <property type="evidence" value="ECO:0007669"/>
    <property type="project" value="UniProtKB-UniRule"/>
</dbReference>
<evidence type="ECO:0000256" key="9">
    <source>
        <dbReference type="HAMAP-Rule" id="MF_00049"/>
    </source>
</evidence>
<dbReference type="SUPFAM" id="SSF52374">
    <property type="entry name" value="Nucleotidylyl transferase"/>
    <property type="match status" value="1"/>
</dbReference>
<dbReference type="GO" id="GO:0004823">
    <property type="term" value="F:leucine-tRNA ligase activity"/>
    <property type="evidence" value="ECO:0007669"/>
    <property type="project" value="UniProtKB-UniRule"/>
</dbReference>
<keyword evidence="4 9" id="KW-0547">Nucleotide-binding</keyword>
<dbReference type="PROSITE" id="PS00178">
    <property type="entry name" value="AA_TRNA_LIGASE_I"/>
    <property type="match status" value="1"/>
</dbReference>
<comment type="catalytic activity">
    <reaction evidence="8 9">
        <text>tRNA(Leu) + L-leucine + ATP = L-leucyl-tRNA(Leu) + AMP + diphosphate</text>
        <dbReference type="Rhea" id="RHEA:11688"/>
        <dbReference type="Rhea" id="RHEA-COMP:9613"/>
        <dbReference type="Rhea" id="RHEA-COMP:9622"/>
        <dbReference type="ChEBI" id="CHEBI:30616"/>
        <dbReference type="ChEBI" id="CHEBI:33019"/>
        <dbReference type="ChEBI" id="CHEBI:57427"/>
        <dbReference type="ChEBI" id="CHEBI:78442"/>
        <dbReference type="ChEBI" id="CHEBI:78494"/>
        <dbReference type="ChEBI" id="CHEBI:456215"/>
        <dbReference type="EC" id="6.1.1.4"/>
    </reaction>
</comment>
<feature type="domain" description="Methionyl/Valyl/Leucyl/Isoleucyl-tRNA synthetase anticodon-binding" evidence="11">
    <location>
        <begin position="787"/>
        <end position="910"/>
    </location>
</feature>
<dbReference type="InterPro" id="IPR002302">
    <property type="entry name" value="Leu-tRNA-ligase"/>
</dbReference>
<dbReference type="OrthoDB" id="9810365at2"/>
<dbReference type="PANTHER" id="PTHR43740">
    <property type="entry name" value="LEUCYL-TRNA SYNTHETASE"/>
    <property type="match status" value="1"/>
</dbReference>
<dbReference type="InterPro" id="IPR009080">
    <property type="entry name" value="tRNAsynth_Ia_anticodon-bd"/>
</dbReference>
<dbReference type="NCBIfam" id="TIGR00396">
    <property type="entry name" value="leuS_bact"/>
    <property type="match status" value="1"/>
</dbReference>
<evidence type="ECO:0000256" key="4">
    <source>
        <dbReference type="ARBA" id="ARBA00022741"/>
    </source>
</evidence>
<dbReference type="HAMAP" id="MF_00049_B">
    <property type="entry name" value="Leu_tRNA_synth_B"/>
    <property type="match status" value="1"/>
</dbReference>
<dbReference type="Gene3D" id="3.90.740.10">
    <property type="entry name" value="Valyl/Leucyl/Isoleucyl-tRNA synthetase, editing domain"/>
    <property type="match status" value="1"/>
</dbReference>
<feature type="domain" description="Methionyl/Leucyl tRNA synthetase" evidence="12">
    <location>
        <begin position="55"/>
        <end position="161"/>
    </location>
</feature>
<keyword evidence="6 9" id="KW-0648">Protein biosynthesis</keyword>
<dbReference type="GO" id="GO:0002161">
    <property type="term" value="F:aminoacyl-tRNA deacylase activity"/>
    <property type="evidence" value="ECO:0007669"/>
    <property type="project" value="InterPro"/>
</dbReference>
<evidence type="ECO:0000256" key="6">
    <source>
        <dbReference type="ARBA" id="ARBA00022917"/>
    </source>
</evidence>
<dbReference type="Pfam" id="PF13603">
    <property type="entry name" value="tRNA-synt_1_2"/>
    <property type="match status" value="1"/>
</dbReference>
<gene>
    <name evidence="9" type="primary">leuS</name>
    <name evidence="14" type="ORF">HMPREF9336_01638</name>
</gene>
<dbReference type="Gene3D" id="3.40.50.620">
    <property type="entry name" value="HUPs"/>
    <property type="match status" value="2"/>
</dbReference>
<dbReference type="AlphaFoldDB" id="E5XQ66"/>
<dbReference type="EMBL" id="ACZI02000001">
    <property type="protein sequence ID" value="EFV13499.1"/>
    <property type="molecule type" value="Genomic_DNA"/>
</dbReference>
<evidence type="ECO:0000256" key="5">
    <source>
        <dbReference type="ARBA" id="ARBA00022840"/>
    </source>
</evidence>
<comment type="subcellular location">
    <subcellularLocation>
        <location evidence="9">Cytoplasm</location>
    </subcellularLocation>
</comment>
<dbReference type="SUPFAM" id="SSF50677">
    <property type="entry name" value="ValRS/IleRS/LeuRS editing domain"/>
    <property type="match status" value="1"/>
</dbReference>
<dbReference type="FunFam" id="3.40.50.620:FF:000087">
    <property type="entry name" value="Leucine--tRNA ligase"/>
    <property type="match status" value="1"/>
</dbReference>
<dbReference type="InterPro" id="IPR015413">
    <property type="entry name" value="Methionyl/Leucyl_tRNA_Synth"/>
</dbReference>
<dbReference type="PRINTS" id="PR00985">
    <property type="entry name" value="TRNASYNTHLEU"/>
</dbReference>
<dbReference type="GO" id="GO:0006429">
    <property type="term" value="P:leucyl-tRNA aminoacylation"/>
    <property type="evidence" value="ECO:0007669"/>
    <property type="project" value="UniProtKB-UniRule"/>
</dbReference>
<evidence type="ECO:0000256" key="1">
    <source>
        <dbReference type="ARBA" id="ARBA00005594"/>
    </source>
</evidence>
<evidence type="ECO:0000256" key="2">
    <source>
        <dbReference type="ARBA" id="ARBA00022490"/>
    </source>
</evidence>
<feature type="domain" description="Leucyl-tRNA synthetase editing" evidence="13">
    <location>
        <begin position="284"/>
        <end position="475"/>
    </location>
</feature>
<dbReference type="FunFam" id="3.90.740.10:FF:000017">
    <property type="entry name" value="Leucine--tRNA ligase"/>
    <property type="match status" value="1"/>
</dbReference>
<keyword evidence="7 9" id="KW-0030">Aminoacyl-tRNA synthetase</keyword>
<evidence type="ECO:0000256" key="10">
    <source>
        <dbReference type="RuleBase" id="RU363039"/>
    </source>
</evidence>
<dbReference type="EC" id="6.1.1.4" evidence="9"/>
<comment type="caution">
    <text evidence="9">Lacks conserved residue(s) required for the propagation of feature annotation.</text>
</comment>
<dbReference type="GO" id="GO:0005829">
    <property type="term" value="C:cytosol"/>
    <property type="evidence" value="ECO:0007669"/>
    <property type="project" value="TreeGrafter"/>
</dbReference>
<organism evidence="14 15">
    <name type="scientific">Segniliparus rugosus (strain ATCC BAA-974 / DSM 45345 / CCUG 50838 / CIP 108380 / JCM 13579 / CDC 945)</name>
    <dbReference type="NCBI Taxonomy" id="679197"/>
    <lineage>
        <taxon>Bacteria</taxon>
        <taxon>Bacillati</taxon>
        <taxon>Actinomycetota</taxon>
        <taxon>Actinomycetes</taxon>
        <taxon>Mycobacteriales</taxon>
        <taxon>Segniliparaceae</taxon>
        <taxon>Segniliparus</taxon>
    </lineage>
</organism>
<reference evidence="14 15" key="1">
    <citation type="journal article" date="2011" name="Stand. Genomic Sci.">
        <title>High quality draft genome sequence of Segniliparus rugosus CDC 945(T)= (ATCC BAA-974(T)).</title>
        <authorList>
            <person name="Earl A.M."/>
            <person name="Desjardins C.A."/>
            <person name="Fitzgerald M.G."/>
            <person name="Arachchi H.M."/>
            <person name="Zeng Q."/>
            <person name="Mehta T."/>
            <person name="Griggs A."/>
            <person name="Birren B.W."/>
            <person name="Toney N.C."/>
            <person name="Carr J."/>
            <person name="Posey J."/>
            <person name="Butler W.R."/>
        </authorList>
    </citation>
    <scope>NUCLEOTIDE SEQUENCE [LARGE SCALE GENOMIC DNA]</scope>
    <source>
        <strain evidence="15">ATCC BAA-974 / DSM 45345 / CCUG 50838 / CIP 108380 / JCM 13579 / CDC 945</strain>
    </source>
</reference>
<feature type="short sequence motif" description="'KMSKS' region" evidence="9">
    <location>
        <begin position="707"/>
        <end position="711"/>
    </location>
</feature>
<dbReference type="Pfam" id="PF09334">
    <property type="entry name" value="tRNA-synt_1g"/>
    <property type="match status" value="1"/>
</dbReference>
<dbReference type="InterPro" id="IPR013155">
    <property type="entry name" value="M/V/L/I-tRNA-synth_anticd-bd"/>
</dbReference>
<dbReference type="STRING" id="679197.HMPREF9336_01638"/>
<feature type="binding site" evidence="9">
    <location>
        <position position="710"/>
    </location>
    <ligand>
        <name>ATP</name>
        <dbReference type="ChEBI" id="CHEBI:30616"/>
    </ligand>
</feature>